<accession>A0ACD5ZN02</accession>
<organism evidence="1 2">
    <name type="scientific">Avena sativa</name>
    <name type="common">Oat</name>
    <dbReference type="NCBI Taxonomy" id="4498"/>
    <lineage>
        <taxon>Eukaryota</taxon>
        <taxon>Viridiplantae</taxon>
        <taxon>Streptophyta</taxon>
        <taxon>Embryophyta</taxon>
        <taxon>Tracheophyta</taxon>
        <taxon>Spermatophyta</taxon>
        <taxon>Magnoliopsida</taxon>
        <taxon>Liliopsida</taxon>
        <taxon>Poales</taxon>
        <taxon>Poaceae</taxon>
        <taxon>BOP clade</taxon>
        <taxon>Pooideae</taxon>
        <taxon>Poodae</taxon>
        <taxon>Poeae</taxon>
        <taxon>Poeae Chloroplast Group 1 (Aveneae type)</taxon>
        <taxon>Aveninae</taxon>
        <taxon>Avena</taxon>
    </lineage>
</organism>
<sequence length="356" mass="37614">MGEEKKDKAASNGDKKTKDPAAPTPAAEHQPIVLKVDLHCAGCASKVKRAIRHAPGVESVKTDTAANKVVVTGAAADAAELKERIEARAKKPVHIVSAGAGAGPAKKDDKENGKPEKKADGGGEKGKKPEKEKGDKPEKGEKGNTKTEKKAEKKPKDNKEEKKPKEAKEETVTLKIRLHCDGCIDRIRRRVYKIKGVKDVAVDAGKDLVKVTGTMDAAALPGYLRDKLSRPVEVVKKDGGDKKADGGDKKADGEKSKKEGGGGGGGDDKKDKSVAPMPMADPSMYQMPPQYHGYNVPYNAAPGGYYGAAAAAPPPNPAFYPTAGPAAYYPPPPYASYPAHAPQMFSDENPNACSVM</sequence>
<protein>
    <submittedName>
        <fullName evidence="1">Uncharacterized protein</fullName>
    </submittedName>
</protein>
<reference evidence="1" key="1">
    <citation type="submission" date="2021-05" db="EMBL/GenBank/DDBJ databases">
        <authorList>
            <person name="Scholz U."/>
            <person name="Mascher M."/>
            <person name="Fiebig A."/>
        </authorList>
    </citation>
    <scope>NUCLEOTIDE SEQUENCE [LARGE SCALE GENOMIC DNA]</scope>
</reference>
<evidence type="ECO:0000313" key="2">
    <source>
        <dbReference type="Proteomes" id="UP001732700"/>
    </source>
</evidence>
<name>A0ACD5ZN02_AVESA</name>
<reference evidence="1" key="2">
    <citation type="submission" date="2025-09" db="UniProtKB">
        <authorList>
            <consortium name="EnsemblPlants"/>
        </authorList>
    </citation>
    <scope>IDENTIFICATION</scope>
</reference>
<evidence type="ECO:0000313" key="1">
    <source>
        <dbReference type="EnsemblPlants" id="AVESA.00010b.r2.7AG1194820.1.CDS"/>
    </source>
</evidence>
<dbReference type="Proteomes" id="UP001732700">
    <property type="component" value="Chromosome 7A"/>
</dbReference>
<dbReference type="EnsemblPlants" id="AVESA.00010b.r2.7AG1194820.1">
    <property type="protein sequence ID" value="AVESA.00010b.r2.7AG1194820.1.CDS"/>
    <property type="gene ID" value="AVESA.00010b.r2.7AG1194820"/>
</dbReference>
<keyword evidence="2" id="KW-1185">Reference proteome</keyword>
<proteinExistence type="predicted"/>